<organism evidence="2 3">
    <name type="scientific">Desulfomicrobium apsheronum</name>
    <dbReference type="NCBI Taxonomy" id="52560"/>
    <lineage>
        <taxon>Bacteria</taxon>
        <taxon>Pseudomonadati</taxon>
        <taxon>Thermodesulfobacteriota</taxon>
        <taxon>Desulfovibrionia</taxon>
        <taxon>Desulfovibrionales</taxon>
        <taxon>Desulfomicrobiaceae</taxon>
        <taxon>Desulfomicrobium</taxon>
    </lineage>
</organism>
<feature type="domain" description="Glucose/Sorbosone dehydrogenase" evidence="1">
    <location>
        <begin position="50"/>
        <end position="376"/>
    </location>
</feature>
<evidence type="ECO:0000313" key="2">
    <source>
        <dbReference type="EMBL" id="SFK11963.1"/>
    </source>
</evidence>
<evidence type="ECO:0000313" key="3">
    <source>
        <dbReference type="Proteomes" id="UP000198635"/>
    </source>
</evidence>
<dbReference type="InterPro" id="IPR011041">
    <property type="entry name" value="Quinoprot_gluc/sorb_DH_b-prop"/>
</dbReference>
<keyword evidence="3" id="KW-1185">Reference proteome</keyword>
<dbReference type="Gene3D" id="2.120.10.30">
    <property type="entry name" value="TolB, C-terminal domain"/>
    <property type="match status" value="1"/>
</dbReference>
<dbReference type="STRING" id="52560.SAMN04488082_114103"/>
<gene>
    <name evidence="2" type="ORF">SAMN04488082_114103</name>
</gene>
<dbReference type="RefSeq" id="WP_218143774.1">
    <property type="nucleotide sequence ID" value="NZ_FORX01000014.1"/>
</dbReference>
<dbReference type="InterPro" id="IPR012938">
    <property type="entry name" value="Glc/Sorbosone_DH"/>
</dbReference>
<evidence type="ECO:0000259" key="1">
    <source>
        <dbReference type="Pfam" id="PF07995"/>
    </source>
</evidence>
<dbReference type="PANTHER" id="PTHR19328:SF75">
    <property type="entry name" value="ALDOSE SUGAR DEHYDROGENASE YLII"/>
    <property type="match status" value="1"/>
</dbReference>
<dbReference type="Pfam" id="PF07995">
    <property type="entry name" value="GSDH"/>
    <property type="match status" value="1"/>
</dbReference>
<dbReference type="PANTHER" id="PTHR19328">
    <property type="entry name" value="HEDGEHOG-INTERACTING PROTEIN"/>
    <property type="match status" value="1"/>
</dbReference>
<reference evidence="3" key="1">
    <citation type="submission" date="2016-10" db="EMBL/GenBank/DDBJ databases">
        <authorList>
            <person name="Varghese N."/>
            <person name="Submissions S."/>
        </authorList>
    </citation>
    <scope>NUCLEOTIDE SEQUENCE [LARGE SCALE GENOMIC DNA]</scope>
    <source>
        <strain evidence="3">DSM 5918</strain>
    </source>
</reference>
<dbReference type="Proteomes" id="UP000198635">
    <property type="component" value="Unassembled WGS sequence"/>
</dbReference>
<accession>A0A1I3WX52</accession>
<name>A0A1I3WX52_9BACT</name>
<dbReference type="InterPro" id="IPR011042">
    <property type="entry name" value="6-blade_b-propeller_TolB-like"/>
</dbReference>
<proteinExistence type="predicted"/>
<dbReference type="EMBL" id="FORX01000014">
    <property type="protein sequence ID" value="SFK11963.1"/>
    <property type="molecule type" value="Genomic_DNA"/>
</dbReference>
<dbReference type="AlphaFoldDB" id="A0A1I3WX52"/>
<dbReference type="SUPFAM" id="SSF50952">
    <property type="entry name" value="Soluble quinoprotein glucose dehydrogenase"/>
    <property type="match status" value="1"/>
</dbReference>
<sequence>MKINVPARISGLILIICAMTLLSSIGMSAQGEEFSSKHHRFRVTAVASGLEHPWSLAFLPDGDMLISERPGRLRIVRAGVLLQAPVQGLPQIRVRGQGGLLDLLPHPDFAKNRLLYFSYSGNLNGEVTTHVARGRLESDTLEDVEVLFRAEPASSGRVHFGSRLSFDGQGHLYISVGDRGQMQRAQKLDDHAGKIIRIHEDGRVPEDNPFVSEQGAWSEIFSYGHRNPQGMTVHPQTGEIWTHEHGPKGGDEINIILPGVNYGWPVVTLGIDYTGFSIGDGLKHMPGMADPLHHWTPSIAPSGMTFYTAEAFPAWKGDLFVGALSHRHLARLKLAGEVVIEEERLLENLRLRIRDVRQGPDGNLWLLTDHDPGQLLLLEPVN</sequence>
<protein>
    <submittedName>
        <fullName evidence="2">Glucose/arabinose dehydrogenase, beta-propeller fold</fullName>
    </submittedName>
</protein>